<dbReference type="CDD" id="cd00118">
    <property type="entry name" value="LysM"/>
    <property type="match status" value="2"/>
</dbReference>
<dbReference type="InterPro" id="IPR018392">
    <property type="entry name" value="LysM"/>
</dbReference>
<evidence type="ECO:0000313" key="3">
    <source>
        <dbReference type="EMBL" id="NML65006.1"/>
    </source>
</evidence>
<evidence type="ECO:0000256" key="1">
    <source>
        <dbReference type="SAM" id="MobiDB-lite"/>
    </source>
</evidence>
<dbReference type="PROSITE" id="PS51782">
    <property type="entry name" value="LYSM"/>
    <property type="match status" value="2"/>
</dbReference>
<dbReference type="EMBL" id="JABBGH010000001">
    <property type="protein sequence ID" value="NML65006.1"/>
    <property type="molecule type" value="Genomic_DNA"/>
</dbReference>
<gene>
    <name evidence="3" type="ORF">HHL22_07280</name>
</gene>
<feature type="domain" description="LysM" evidence="2">
    <location>
        <begin position="32"/>
        <end position="75"/>
    </location>
</feature>
<dbReference type="PANTHER" id="PTHR33734:SF22">
    <property type="entry name" value="MEMBRANE-BOUND LYTIC MUREIN TRANSGLYCOSYLASE D"/>
    <property type="match status" value="1"/>
</dbReference>
<feature type="region of interest" description="Disordered" evidence="1">
    <location>
        <begin position="198"/>
        <end position="240"/>
    </location>
</feature>
<dbReference type="SMART" id="SM00257">
    <property type="entry name" value="LysM"/>
    <property type="match status" value="2"/>
</dbReference>
<proteinExistence type="predicted"/>
<dbReference type="RefSeq" id="WP_169530267.1">
    <property type="nucleotide sequence ID" value="NZ_JABBGH010000001.1"/>
</dbReference>
<dbReference type="SUPFAM" id="SSF54106">
    <property type="entry name" value="LysM domain"/>
    <property type="match status" value="2"/>
</dbReference>
<feature type="region of interest" description="Disordered" evidence="1">
    <location>
        <begin position="1"/>
        <end position="24"/>
    </location>
</feature>
<protein>
    <submittedName>
        <fullName evidence="3">LysM peptidoglycan-binding domain-containing protein</fullName>
    </submittedName>
</protein>
<keyword evidence="4" id="KW-1185">Reference proteome</keyword>
<dbReference type="PANTHER" id="PTHR33734">
    <property type="entry name" value="LYSM DOMAIN-CONTAINING GPI-ANCHORED PROTEIN 2"/>
    <property type="match status" value="1"/>
</dbReference>
<dbReference type="AlphaFoldDB" id="A0A7Y0ACU2"/>
<feature type="compositionally biased region" description="Basic and acidic residues" evidence="1">
    <location>
        <begin position="208"/>
        <end position="224"/>
    </location>
</feature>
<feature type="compositionally biased region" description="Low complexity" evidence="1">
    <location>
        <begin position="198"/>
        <end position="207"/>
    </location>
</feature>
<name>A0A7Y0ACU2_9BACT</name>
<dbReference type="InterPro" id="IPR036908">
    <property type="entry name" value="RlpA-like_sf"/>
</dbReference>
<organism evidence="3 4">
    <name type="scientific">Hymenobacter polaris</name>
    <dbReference type="NCBI Taxonomy" id="2682546"/>
    <lineage>
        <taxon>Bacteria</taxon>
        <taxon>Pseudomonadati</taxon>
        <taxon>Bacteroidota</taxon>
        <taxon>Cytophagia</taxon>
        <taxon>Cytophagales</taxon>
        <taxon>Hymenobacteraceae</taxon>
        <taxon>Hymenobacter</taxon>
    </lineage>
</organism>
<comment type="caution">
    <text evidence="3">The sequence shown here is derived from an EMBL/GenBank/DDBJ whole genome shotgun (WGS) entry which is preliminary data.</text>
</comment>
<dbReference type="Gene3D" id="2.40.40.10">
    <property type="entry name" value="RlpA-like domain"/>
    <property type="match status" value="1"/>
</dbReference>
<accession>A0A7Y0ACU2</accession>
<sequence>MNALHGPLPRLVPPAPPADSIGQEMRGGQRLVRYRVAQGENLFRLTKKYKVSTEQLLAYNPQLKNGLGIGQIVLIPRPGQGAARAAAPNSATPAASPLPAVAAAAGSAPARYTVGRGETLFSIARRFGLSPAGLIELNHLPSTGSVRAGQELLLRAAEAGAPAAVPVRATLPLPVATAPTTPLRLDPDKEAEVATVTPAAPAAVAPAPEKEKVVTRERDREETPRSPTRASELAGRRTEPGVAAVIDNSGTDKYLALHKTAPVGTIMEVKNMLNGQTVYVRVIGQLPDTGENDNILVRLSPRAVAKLGTTDAKFRVETSYVP</sequence>
<evidence type="ECO:0000313" key="4">
    <source>
        <dbReference type="Proteomes" id="UP000559626"/>
    </source>
</evidence>
<evidence type="ECO:0000259" key="2">
    <source>
        <dbReference type="PROSITE" id="PS51782"/>
    </source>
</evidence>
<dbReference type="Proteomes" id="UP000559626">
    <property type="component" value="Unassembled WGS sequence"/>
</dbReference>
<feature type="domain" description="LysM" evidence="2">
    <location>
        <begin position="110"/>
        <end position="154"/>
    </location>
</feature>
<reference evidence="3 4" key="1">
    <citation type="submission" date="2020-04" db="EMBL/GenBank/DDBJ databases">
        <title>Hymenobacter polaris sp. nov., isolated from Arctic soil.</title>
        <authorList>
            <person name="Dahal R.H."/>
        </authorList>
    </citation>
    <scope>NUCLEOTIDE SEQUENCE [LARGE SCALE GENOMIC DNA]</scope>
    <source>
        <strain evidence="3 4">RP-2-7</strain>
    </source>
</reference>
<dbReference type="Gene3D" id="3.10.350.10">
    <property type="entry name" value="LysM domain"/>
    <property type="match status" value="2"/>
</dbReference>
<dbReference type="Pfam" id="PF01476">
    <property type="entry name" value="LysM"/>
    <property type="match status" value="2"/>
</dbReference>
<dbReference type="InterPro" id="IPR036779">
    <property type="entry name" value="LysM_dom_sf"/>
</dbReference>